<evidence type="ECO:0000313" key="2">
    <source>
        <dbReference type="EMBL" id="MXU83389.1"/>
    </source>
</evidence>
<reference evidence="2" key="1">
    <citation type="submission" date="2019-12" db="EMBL/GenBank/DDBJ databases">
        <title>An insight into the sialome of adult female Ixodes ricinus ticks feeding for 6 days.</title>
        <authorList>
            <person name="Perner J."/>
            <person name="Ribeiro J.M.C."/>
        </authorList>
    </citation>
    <scope>NUCLEOTIDE SEQUENCE</scope>
    <source>
        <strain evidence="2">Semi-engorged</strain>
        <tissue evidence="2">Salivary glands</tissue>
    </source>
</reference>
<proteinExistence type="predicted"/>
<accession>A0A6B0TTS6</accession>
<feature type="signal peptide" evidence="1">
    <location>
        <begin position="1"/>
        <end position="18"/>
    </location>
</feature>
<dbReference type="AlphaFoldDB" id="A0A6B0TTS6"/>
<protein>
    <submittedName>
        <fullName evidence="2">Putative secreted protein</fullName>
    </submittedName>
</protein>
<organism evidence="2">
    <name type="scientific">Ixodes ricinus</name>
    <name type="common">Common tick</name>
    <name type="synonym">Acarus ricinus</name>
    <dbReference type="NCBI Taxonomy" id="34613"/>
    <lineage>
        <taxon>Eukaryota</taxon>
        <taxon>Metazoa</taxon>
        <taxon>Ecdysozoa</taxon>
        <taxon>Arthropoda</taxon>
        <taxon>Chelicerata</taxon>
        <taxon>Arachnida</taxon>
        <taxon>Acari</taxon>
        <taxon>Parasitiformes</taxon>
        <taxon>Ixodida</taxon>
        <taxon>Ixodoidea</taxon>
        <taxon>Ixodidae</taxon>
        <taxon>Ixodinae</taxon>
        <taxon>Ixodes</taxon>
    </lineage>
</organism>
<sequence length="75" mass="8985">MFMFCVYKSLFLPMVIEALYTLHISTESAQCVLLPYFSQNRKNSLWLRRKRKKKRLLQTHTFLTTINTSQNSVLR</sequence>
<evidence type="ECO:0000256" key="1">
    <source>
        <dbReference type="SAM" id="SignalP"/>
    </source>
</evidence>
<keyword evidence="1" id="KW-0732">Signal</keyword>
<name>A0A6B0TTS6_IXORI</name>
<dbReference type="EMBL" id="GIFC01001306">
    <property type="protein sequence ID" value="MXU83389.1"/>
    <property type="molecule type" value="Transcribed_RNA"/>
</dbReference>
<feature type="chain" id="PRO_5025641987" evidence="1">
    <location>
        <begin position="19"/>
        <end position="75"/>
    </location>
</feature>